<protein>
    <submittedName>
        <fullName evidence="2">Uncharacterized protein</fullName>
    </submittedName>
</protein>
<evidence type="ECO:0000313" key="2">
    <source>
        <dbReference type="EMBL" id="TBU56753.1"/>
    </source>
</evidence>
<evidence type="ECO:0000313" key="3">
    <source>
        <dbReference type="Proteomes" id="UP000292082"/>
    </source>
</evidence>
<feature type="compositionally biased region" description="Polar residues" evidence="1">
    <location>
        <begin position="139"/>
        <end position="163"/>
    </location>
</feature>
<keyword evidence="3" id="KW-1185">Reference proteome</keyword>
<name>A0A4Q9NHI0_9APHY</name>
<feature type="region of interest" description="Disordered" evidence="1">
    <location>
        <begin position="135"/>
        <end position="173"/>
    </location>
</feature>
<gene>
    <name evidence="2" type="ORF">BD310DRAFT_930701</name>
</gene>
<dbReference type="Proteomes" id="UP000292082">
    <property type="component" value="Unassembled WGS sequence"/>
</dbReference>
<proteinExistence type="predicted"/>
<feature type="compositionally biased region" description="Low complexity" evidence="1">
    <location>
        <begin position="82"/>
        <end position="93"/>
    </location>
</feature>
<evidence type="ECO:0000256" key="1">
    <source>
        <dbReference type="SAM" id="MobiDB-lite"/>
    </source>
</evidence>
<accession>A0A4Q9NHI0</accession>
<reference evidence="2 3" key="1">
    <citation type="submission" date="2019-01" db="EMBL/GenBank/DDBJ databases">
        <title>Draft genome sequences of three monokaryotic isolates of the white-rot basidiomycete fungus Dichomitus squalens.</title>
        <authorList>
            <consortium name="DOE Joint Genome Institute"/>
            <person name="Lopez S.C."/>
            <person name="Andreopoulos B."/>
            <person name="Pangilinan J."/>
            <person name="Lipzen A."/>
            <person name="Riley R."/>
            <person name="Ahrendt S."/>
            <person name="Ng V."/>
            <person name="Barry K."/>
            <person name="Daum C."/>
            <person name="Grigoriev I.V."/>
            <person name="Hilden K.S."/>
            <person name="Makela M.R."/>
            <person name="de Vries R.P."/>
        </authorList>
    </citation>
    <scope>NUCLEOTIDE SEQUENCE [LARGE SCALE GENOMIC DNA]</scope>
    <source>
        <strain evidence="2 3">CBS 464.89</strain>
    </source>
</reference>
<dbReference type="EMBL" id="ML145146">
    <property type="protein sequence ID" value="TBU56753.1"/>
    <property type="molecule type" value="Genomic_DNA"/>
</dbReference>
<dbReference type="AlphaFoldDB" id="A0A4Q9NHI0"/>
<sequence>MLNPPNRLLLLPGHYVVVQDRACWLTFVLTPENMPGEHAVLSHVWDKHETDFQDIQASRVRCAESPVEPLAESPTTRALDDAAASANPPSTSPIMPHDIVSRRKEGHEYGQAGTCGIDKTGSAELTRVINSMYHPTAPSPTSASRACATSRQAQRTSSDSPNTLLVRGGTNLDGHCRRRVPIAKLGAVRDEREDNGRVQDI</sequence>
<feature type="region of interest" description="Disordered" evidence="1">
    <location>
        <begin position="63"/>
        <end position="96"/>
    </location>
</feature>
<organism evidence="2 3">
    <name type="scientific">Dichomitus squalens</name>
    <dbReference type="NCBI Taxonomy" id="114155"/>
    <lineage>
        <taxon>Eukaryota</taxon>
        <taxon>Fungi</taxon>
        <taxon>Dikarya</taxon>
        <taxon>Basidiomycota</taxon>
        <taxon>Agaricomycotina</taxon>
        <taxon>Agaricomycetes</taxon>
        <taxon>Polyporales</taxon>
        <taxon>Polyporaceae</taxon>
        <taxon>Dichomitus</taxon>
    </lineage>
</organism>